<dbReference type="InterPro" id="IPR050306">
    <property type="entry name" value="PfkB_Carbo_kinase"/>
</dbReference>
<keyword evidence="4" id="KW-0418">Kinase</keyword>
<sequence>MSVLVVGEALIDLIVSPDGSISAIPGGGPFNTARTIARLGTTVAFGGRLADDAFGRRLWSLLTADGVDLALPTLPGLLTTLALAELDPSGTATYRFYTEGTAAPAIDAGELVLPQGTTMLSVGTLGLVLEPMASATESLVAALADDVLLVVDPNCRPNVIGDVDAYRARIRRVVRRADVVKVSGDDLDYLYPNVPQASGARLLLDDGPRLVLFTDGARSVRVLASGWEVELPVPRVEVVDTVGAGDAFGGAFIAFWQRGGYGRAELADESLVCAAVEEAIVVAGITCQRIGADPPHLAEL</sequence>
<keyword evidence="5" id="KW-0067">ATP-binding</keyword>
<dbReference type="EMBL" id="CAFBOZ010000010">
    <property type="protein sequence ID" value="CAB4992403.1"/>
    <property type="molecule type" value="Genomic_DNA"/>
</dbReference>
<accession>A0A6J7NP19</accession>
<dbReference type="InterPro" id="IPR011611">
    <property type="entry name" value="PfkB_dom"/>
</dbReference>
<dbReference type="InterPro" id="IPR002173">
    <property type="entry name" value="Carboh/pur_kinase_PfkB_CS"/>
</dbReference>
<dbReference type="Gene3D" id="3.40.1190.20">
    <property type="match status" value="1"/>
</dbReference>
<gene>
    <name evidence="7" type="ORF">UFOPK3773_01591</name>
    <name evidence="8" type="ORF">UFOPK3992_00125</name>
</gene>
<dbReference type="GO" id="GO:0005524">
    <property type="term" value="F:ATP binding"/>
    <property type="evidence" value="ECO:0007669"/>
    <property type="project" value="UniProtKB-KW"/>
</dbReference>
<dbReference type="PANTHER" id="PTHR43085">
    <property type="entry name" value="HEXOKINASE FAMILY MEMBER"/>
    <property type="match status" value="1"/>
</dbReference>
<evidence type="ECO:0000256" key="5">
    <source>
        <dbReference type="ARBA" id="ARBA00022840"/>
    </source>
</evidence>
<evidence type="ECO:0000256" key="2">
    <source>
        <dbReference type="ARBA" id="ARBA00022679"/>
    </source>
</evidence>
<evidence type="ECO:0000313" key="7">
    <source>
        <dbReference type="EMBL" id="CAB4954303.1"/>
    </source>
</evidence>
<dbReference type="InterPro" id="IPR029056">
    <property type="entry name" value="Ribokinase-like"/>
</dbReference>
<dbReference type="Pfam" id="PF00294">
    <property type="entry name" value="PfkB"/>
    <property type="match status" value="1"/>
</dbReference>
<dbReference type="EMBL" id="CAFBNF010000200">
    <property type="protein sequence ID" value="CAB4954303.1"/>
    <property type="molecule type" value="Genomic_DNA"/>
</dbReference>
<keyword evidence="3" id="KW-0547">Nucleotide-binding</keyword>
<evidence type="ECO:0000256" key="3">
    <source>
        <dbReference type="ARBA" id="ARBA00022741"/>
    </source>
</evidence>
<comment type="similarity">
    <text evidence="1">Belongs to the carbohydrate kinase PfkB family.</text>
</comment>
<dbReference type="SUPFAM" id="SSF53613">
    <property type="entry name" value="Ribokinase-like"/>
    <property type="match status" value="1"/>
</dbReference>
<organism evidence="8">
    <name type="scientific">freshwater metagenome</name>
    <dbReference type="NCBI Taxonomy" id="449393"/>
    <lineage>
        <taxon>unclassified sequences</taxon>
        <taxon>metagenomes</taxon>
        <taxon>ecological metagenomes</taxon>
    </lineage>
</organism>
<reference evidence="8" key="1">
    <citation type="submission" date="2020-05" db="EMBL/GenBank/DDBJ databases">
        <authorList>
            <person name="Chiriac C."/>
            <person name="Salcher M."/>
            <person name="Ghai R."/>
            <person name="Kavagutti S V."/>
        </authorList>
    </citation>
    <scope>NUCLEOTIDE SEQUENCE</scope>
</reference>
<evidence type="ECO:0000256" key="1">
    <source>
        <dbReference type="ARBA" id="ARBA00010688"/>
    </source>
</evidence>
<name>A0A6J7NP19_9ZZZZ</name>
<evidence type="ECO:0000259" key="6">
    <source>
        <dbReference type="Pfam" id="PF00294"/>
    </source>
</evidence>
<evidence type="ECO:0000313" key="8">
    <source>
        <dbReference type="EMBL" id="CAB4992403.1"/>
    </source>
</evidence>
<dbReference type="PROSITE" id="PS00584">
    <property type="entry name" value="PFKB_KINASES_2"/>
    <property type="match status" value="1"/>
</dbReference>
<evidence type="ECO:0000256" key="4">
    <source>
        <dbReference type="ARBA" id="ARBA00022777"/>
    </source>
</evidence>
<dbReference type="PANTHER" id="PTHR43085:SF1">
    <property type="entry name" value="PSEUDOURIDINE KINASE-RELATED"/>
    <property type="match status" value="1"/>
</dbReference>
<proteinExistence type="inferred from homology"/>
<feature type="domain" description="Carbohydrate kinase PfkB" evidence="6">
    <location>
        <begin position="2"/>
        <end position="293"/>
    </location>
</feature>
<dbReference type="GO" id="GO:0016301">
    <property type="term" value="F:kinase activity"/>
    <property type="evidence" value="ECO:0007669"/>
    <property type="project" value="UniProtKB-KW"/>
</dbReference>
<keyword evidence="2" id="KW-0808">Transferase</keyword>
<protein>
    <submittedName>
        <fullName evidence="8">Unannotated protein</fullName>
    </submittedName>
</protein>
<dbReference type="AlphaFoldDB" id="A0A6J7NP19"/>